<sequence length="629" mass="71372">MSIGSSEQLEAMRDFKTFNAIVGVCTFVLVIFFIAFIRYSTGFFVQQRKKEFGIYTFMGIENRKIALLFAQEGLLIGVLSLLLGTLLGIITNRMFIMAIMKISESKNAISFEISKPAIIYTLLIFGVILLYSFFREYRALVKTDIAELVKGAKIKQDYVVKSSATRFLLGVVGVVILFAGYYVGVYYDKLNMIMMFAVIIAPILVIIGLKLVCSGFLTEIFARITKHKKIKYKGTNIVSLNSIAFSIVENNKIMSLTSILIVCCITALSAGLTMNNIFKNMKETDFPYSISCIAYDNQDEELFKRALEEDKSNVKEQVKIRYMRSLADAFSTYPGYNDISVVKYSDYERVKALKGKDIQKNMEIKEPKSGEAVFLKTPRSMGIESREKFKILGMEFKKKGMVINHIFTSPDEGFGYIVSDEDYEKLYQKKLPKDMIKELTIIKNEEKFLKSLDTAKTQKDLEVTFLAANTKEFTETQKISSYIRDNGNLEFVAAEDFDYKNYTIYNLVGFISLFMAIVFIISTGAILYFKYMVGAVEDKKKFYILRKIGVGEDFVKKSVIKQTAIFFMIPYVFGIGSGIVAGQSIQKVFALESSLLISNPPTLIAIAVFTVVYFAYYVCAVRKYLVEIK</sequence>
<dbReference type="GO" id="GO:0005886">
    <property type="term" value="C:plasma membrane"/>
    <property type="evidence" value="ECO:0007669"/>
    <property type="project" value="UniProtKB-SubCell"/>
</dbReference>
<feature type="transmembrane region" description="Helical" evidence="6">
    <location>
        <begin position="20"/>
        <end position="45"/>
    </location>
</feature>
<feature type="domain" description="ABC3 transporter permease C-terminal" evidence="7">
    <location>
        <begin position="514"/>
        <end position="621"/>
    </location>
</feature>
<evidence type="ECO:0000256" key="6">
    <source>
        <dbReference type="PIRNR" id="PIRNR018968"/>
    </source>
</evidence>
<feature type="transmembrane region" description="Helical" evidence="6">
    <location>
        <begin position="167"/>
        <end position="187"/>
    </location>
</feature>
<dbReference type="Pfam" id="PF02687">
    <property type="entry name" value="FtsX"/>
    <property type="match status" value="2"/>
</dbReference>
<evidence type="ECO:0000259" key="7">
    <source>
        <dbReference type="Pfam" id="PF02687"/>
    </source>
</evidence>
<keyword evidence="9" id="KW-1185">Reference proteome</keyword>
<gene>
    <name evidence="8" type="ORF">CLOHIR_00491</name>
</gene>
<evidence type="ECO:0000256" key="5">
    <source>
        <dbReference type="ARBA" id="ARBA00023136"/>
    </source>
</evidence>
<dbReference type="InterPro" id="IPR027022">
    <property type="entry name" value="ABC_permease_BceB-typ"/>
</dbReference>
<keyword evidence="5 6" id="KW-0472">Membrane</keyword>
<feature type="transmembrane region" description="Helical" evidence="6">
    <location>
        <begin position="65"/>
        <end position="90"/>
    </location>
</feature>
<feature type="transmembrane region" description="Helical" evidence="6">
    <location>
        <begin position="564"/>
        <end position="582"/>
    </location>
</feature>
<keyword evidence="4 6" id="KW-1133">Transmembrane helix</keyword>
<name>B6FX92_PEPHT</name>
<reference evidence="8 9" key="2">
    <citation type="submission" date="2008-10" db="EMBL/GenBank/DDBJ databases">
        <title>Draft genome sequence of Clostridium hiranonis (DSM 13275).</title>
        <authorList>
            <person name="Sudarsanam P."/>
            <person name="Ley R."/>
            <person name="Guruge J."/>
            <person name="Turnbaugh P.J."/>
            <person name="Mahowald M."/>
            <person name="Liep D."/>
            <person name="Gordon J."/>
        </authorList>
    </citation>
    <scope>NUCLEOTIDE SEQUENCE [LARGE SCALE GENOMIC DNA]</scope>
    <source>
        <strain evidence="8 9">DSM 13275</strain>
    </source>
</reference>
<dbReference type="eggNOG" id="COG0577">
    <property type="taxonomic scope" value="Bacteria"/>
</dbReference>
<evidence type="ECO:0000256" key="2">
    <source>
        <dbReference type="ARBA" id="ARBA00022475"/>
    </source>
</evidence>
<dbReference type="PANTHER" id="PTHR46795:SF3">
    <property type="entry name" value="ABC TRANSPORTER PERMEASE"/>
    <property type="match status" value="1"/>
</dbReference>
<proteinExistence type="inferred from homology"/>
<keyword evidence="3 6" id="KW-0812">Transmembrane</keyword>
<dbReference type="AlphaFoldDB" id="B6FX92"/>
<comment type="subcellular location">
    <subcellularLocation>
        <location evidence="1 6">Cell membrane</location>
        <topology evidence="1 6">Multi-pass membrane protein</topology>
    </subcellularLocation>
</comment>
<dbReference type="EMBL" id="ABWP01000016">
    <property type="protein sequence ID" value="EEA85859.1"/>
    <property type="molecule type" value="Genomic_DNA"/>
</dbReference>
<comment type="similarity">
    <text evidence="6">Belongs to the ABC-4 integral membrane protein family.</text>
</comment>
<evidence type="ECO:0000256" key="1">
    <source>
        <dbReference type="ARBA" id="ARBA00004651"/>
    </source>
</evidence>
<organism evidence="8 9">
    <name type="scientific">Peptacetobacter hiranonis (strain DSM 13275 / JCM 10541 / KCTC 15199 / TO-931)</name>
    <name type="common">Clostridium hiranonis</name>
    <dbReference type="NCBI Taxonomy" id="500633"/>
    <lineage>
        <taxon>Bacteria</taxon>
        <taxon>Bacillati</taxon>
        <taxon>Bacillota</taxon>
        <taxon>Clostridia</taxon>
        <taxon>Peptostreptococcales</taxon>
        <taxon>Peptostreptococcaceae</taxon>
        <taxon>Peptacetobacter</taxon>
    </lineage>
</organism>
<evidence type="ECO:0000313" key="9">
    <source>
        <dbReference type="Proteomes" id="UP000003178"/>
    </source>
</evidence>
<dbReference type="InterPro" id="IPR052536">
    <property type="entry name" value="ABC-4_Integral_Memb_Prot"/>
</dbReference>
<feature type="transmembrane region" description="Helical" evidence="6">
    <location>
        <begin position="193"/>
        <end position="222"/>
    </location>
</feature>
<feature type="transmembrane region" description="Helical" evidence="6">
    <location>
        <begin position="602"/>
        <end position="619"/>
    </location>
</feature>
<feature type="transmembrane region" description="Helical" evidence="6">
    <location>
        <begin position="117"/>
        <end position="134"/>
    </location>
</feature>
<evidence type="ECO:0000256" key="4">
    <source>
        <dbReference type="ARBA" id="ARBA00022989"/>
    </source>
</evidence>
<keyword evidence="2 6" id="KW-1003">Cell membrane</keyword>
<dbReference type="GO" id="GO:0055085">
    <property type="term" value="P:transmembrane transport"/>
    <property type="evidence" value="ECO:0007669"/>
    <property type="project" value="UniProtKB-UniRule"/>
</dbReference>
<dbReference type="STRING" id="500633.CLOHIR_00491"/>
<feature type="transmembrane region" description="Helical" evidence="6">
    <location>
        <begin position="253"/>
        <end position="274"/>
    </location>
</feature>
<dbReference type="Proteomes" id="UP000003178">
    <property type="component" value="Unassembled WGS sequence"/>
</dbReference>
<accession>B6FX92</accession>
<evidence type="ECO:0000313" key="8">
    <source>
        <dbReference type="EMBL" id="EEA85859.1"/>
    </source>
</evidence>
<keyword evidence="6" id="KW-0813">Transport</keyword>
<feature type="domain" description="ABC3 transporter permease C-terminal" evidence="7">
    <location>
        <begin position="26"/>
        <end position="131"/>
    </location>
</feature>
<dbReference type="InterPro" id="IPR003838">
    <property type="entry name" value="ABC3_permease_C"/>
</dbReference>
<dbReference type="PANTHER" id="PTHR46795">
    <property type="entry name" value="ABC TRANSPORTER PERMEASE-RELATED-RELATED"/>
    <property type="match status" value="1"/>
</dbReference>
<reference evidence="8 9" key="1">
    <citation type="submission" date="2008-09" db="EMBL/GenBank/DDBJ databases">
        <authorList>
            <person name="Fulton L."/>
            <person name="Clifton S."/>
            <person name="Fulton B."/>
            <person name="Xu J."/>
            <person name="Minx P."/>
            <person name="Pepin K.H."/>
            <person name="Johnson M."/>
            <person name="Thiruvilangam P."/>
            <person name="Bhonagiri V."/>
            <person name="Nash W.E."/>
            <person name="Mardis E.R."/>
            <person name="Wilson R.K."/>
        </authorList>
    </citation>
    <scope>NUCLEOTIDE SEQUENCE [LARGE SCALE GENOMIC DNA]</scope>
    <source>
        <strain evidence="8 9">DSM 13275</strain>
    </source>
</reference>
<feature type="transmembrane region" description="Helical" evidence="6">
    <location>
        <begin position="507"/>
        <end position="531"/>
    </location>
</feature>
<dbReference type="HOGENOM" id="CLU_022800_2_1_9"/>
<dbReference type="PIRSF" id="PIRSF018968">
    <property type="entry name" value="ABC_permease_BceB"/>
    <property type="match status" value="1"/>
</dbReference>
<protein>
    <submittedName>
        <fullName evidence="8">Efflux ABC transporter, permease protein</fullName>
    </submittedName>
</protein>
<evidence type="ECO:0000256" key="3">
    <source>
        <dbReference type="ARBA" id="ARBA00022692"/>
    </source>
</evidence>
<comment type="caution">
    <text evidence="8">The sequence shown here is derived from an EMBL/GenBank/DDBJ whole genome shotgun (WGS) entry which is preliminary data.</text>
</comment>